<proteinExistence type="predicted"/>
<dbReference type="OrthoDB" id="105604at2759"/>
<evidence type="ECO:0000313" key="1">
    <source>
        <dbReference type="EMBL" id="ETL95538.1"/>
    </source>
</evidence>
<gene>
    <name evidence="1" type="ORF">L917_06690</name>
</gene>
<sequence>NFGAVCSFYYGLCASHIGDAFWDMIPFVAQGTDQQLVPADAVCDFESALNDAVQRQF</sequence>
<feature type="non-terminal residue" evidence="1">
    <location>
        <position position="1"/>
    </location>
</feature>
<accession>W2LDK5</accession>
<feature type="non-terminal residue" evidence="1">
    <location>
        <position position="57"/>
    </location>
</feature>
<organism evidence="1">
    <name type="scientific">Phytophthora nicotianae</name>
    <name type="common">Potato buckeye rot agent</name>
    <name type="synonym">Phytophthora parasitica</name>
    <dbReference type="NCBI Taxonomy" id="4792"/>
    <lineage>
        <taxon>Eukaryota</taxon>
        <taxon>Sar</taxon>
        <taxon>Stramenopiles</taxon>
        <taxon>Oomycota</taxon>
        <taxon>Peronosporomycetes</taxon>
        <taxon>Peronosporales</taxon>
        <taxon>Peronosporaceae</taxon>
        <taxon>Phytophthora</taxon>
    </lineage>
</organism>
<protein>
    <submittedName>
        <fullName evidence="1">Uncharacterized protein</fullName>
    </submittedName>
</protein>
<dbReference type="Proteomes" id="UP000054423">
    <property type="component" value="Unassembled WGS sequence"/>
</dbReference>
<name>W2LDK5_PHYNI</name>
<dbReference type="AlphaFoldDB" id="W2LDK5"/>
<dbReference type="EMBL" id="KI679047">
    <property type="protein sequence ID" value="ETL95538.1"/>
    <property type="molecule type" value="Genomic_DNA"/>
</dbReference>
<reference evidence="1" key="1">
    <citation type="submission" date="2013-11" db="EMBL/GenBank/DDBJ databases">
        <title>The Genome Sequence of Phytophthora parasitica CHvinca01.</title>
        <authorList>
            <consortium name="The Broad Institute Genomics Platform"/>
            <person name="Russ C."/>
            <person name="Tyler B."/>
            <person name="Panabieres F."/>
            <person name="Shan W."/>
            <person name="Tripathy S."/>
            <person name="Grunwald N."/>
            <person name="Machado M."/>
            <person name="Johnson C.S."/>
            <person name="Arredondo F."/>
            <person name="Hong C."/>
            <person name="Coffey M."/>
            <person name="Young S.K."/>
            <person name="Zeng Q."/>
            <person name="Gargeya S."/>
            <person name="Fitzgerald M."/>
            <person name="Abouelleil A."/>
            <person name="Alvarado L."/>
            <person name="Chapman S.B."/>
            <person name="Gainer-Dewar J."/>
            <person name="Goldberg J."/>
            <person name="Griggs A."/>
            <person name="Gujja S."/>
            <person name="Hansen M."/>
            <person name="Howarth C."/>
            <person name="Imamovic A."/>
            <person name="Ireland A."/>
            <person name="Larimer J."/>
            <person name="McCowan C."/>
            <person name="Murphy C."/>
            <person name="Pearson M."/>
            <person name="Poon T.W."/>
            <person name="Priest M."/>
            <person name="Roberts A."/>
            <person name="Saif S."/>
            <person name="Shea T."/>
            <person name="Sykes S."/>
            <person name="Wortman J."/>
            <person name="Nusbaum C."/>
            <person name="Birren B."/>
        </authorList>
    </citation>
    <scope>NUCLEOTIDE SEQUENCE [LARGE SCALE GENOMIC DNA]</scope>
    <source>
        <strain evidence="1">CHvinca01</strain>
    </source>
</reference>